<dbReference type="InterPro" id="IPR050377">
    <property type="entry name" value="Radical_SAM_PqqE_MftC-like"/>
</dbReference>
<proteinExistence type="predicted"/>
<organism evidence="8 9">
    <name type="scientific">Candidatus Schekmanbacteria bacterium RBG_16_38_10</name>
    <dbReference type="NCBI Taxonomy" id="1817879"/>
    <lineage>
        <taxon>Bacteria</taxon>
        <taxon>Candidatus Schekmaniibacteriota</taxon>
    </lineage>
</organism>
<dbReference type="PANTHER" id="PTHR11228:SF34">
    <property type="entry name" value="TUNGSTEN-CONTAINING ALDEHYDE FERREDOXIN OXIDOREDUCTASE COFACTOR MODIFYING PROTEIN"/>
    <property type="match status" value="1"/>
</dbReference>
<comment type="caution">
    <text evidence="8">The sequence shown here is derived from an EMBL/GenBank/DDBJ whole genome shotgun (WGS) entry which is preliminary data.</text>
</comment>
<dbReference type="SFLD" id="SFLDS00029">
    <property type="entry name" value="Radical_SAM"/>
    <property type="match status" value="1"/>
</dbReference>
<evidence type="ECO:0000256" key="1">
    <source>
        <dbReference type="ARBA" id="ARBA00001966"/>
    </source>
</evidence>
<reference evidence="8 9" key="1">
    <citation type="journal article" date="2016" name="Nat. Commun.">
        <title>Thousands of microbial genomes shed light on interconnected biogeochemical processes in an aquifer system.</title>
        <authorList>
            <person name="Anantharaman K."/>
            <person name="Brown C.T."/>
            <person name="Hug L.A."/>
            <person name="Sharon I."/>
            <person name="Castelle C.J."/>
            <person name="Probst A.J."/>
            <person name="Thomas B.C."/>
            <person name="Singh A."/>
            <person name="Wilkins M.J."/>
            <person name="Karaoz U."/>
            <person name="Brodie E.L."/>
            <person name="Williams K.H."/>
            <person name="Hubbard S.S."/>
            <person name="Banfield J.F."/>
        </authorList>
    </citation>
    <scope>NUCLEOTIDE SEQUENCE [LARGE SCALE GENOMIC DNA]</scope>
</reference>
<gene>
    <name evidence="8" type="ORF">A2W05_03335</name>
</gene>
<dbReference type="InterPro" id="IPR023885">
    <property type="entry name" value="4Fe4S-binding_SPASM_dom"/>
</dbReference>
<dbReference type="Gene3D" id="3.20.20.70">
    <property type="entry name" value="Aldolase class I"/>
    <property type="match status" value="1"/>
</dbReference>
<dbReference type="CDD" id="cd21109">
    <property type="entry name" value="SPASM"/>
    <property type="match status" value="1"/>
</dbReference>
<dbReference type="SFLD" id="SFLDG01067">
    <property type="entry name" value="SPASM/twitch_domain_containing"/>
    <property type="match status" value="1"/>
</dbReference>
<comment type="cofactor">
    <cofactor evidence="1">
        <name>[4Fe-4S] cluster</name>
        <dbReference type="ChEBI" id="CHEBI:49883"/>
    </cofactor>
</comment>
<dbReference type="SFLD" id="SFLDG01387">
    <property type="entry name" value="BtrN-like_SPASM_domain_contain"/>
    <property type="match status" value="1"/>
</dbReference>
<feature type="domain" description="Radical SAM core" evidence="7">
    <location>
        <begin position="22"/>
        <end position="233"/>
    </location>
</feature>
<dbReference type="EMBL" id="MGDE01000195">
    <property type="protein sequence ID" value="OGL44068.1"/>
    <property type="molecule type" value="Genomic_DNA"/>
</dbReference>
<dbReference type="Proteomes" id="UP000178797">
    <property type="component" value="Unassembled WGS sequence"/>
</dbReference>
<dbReference type="GO" id="GO:0046872">
    <property type="term" value="F:metal ion binding"/>
    <property type="evidence" value="ECO:0007669"/>
    <property type="project" value="UniProtKB-KW"/>
</dbReference>
<evidence type="ECO:0000256" key="5">
    <source>
        <dbReference type="ARBA" id="ARBA00023004"/>
    </source>
</evidence>
<dbReference type="GO" id="GO:0051536">
    <property type="term" value="F:iron-sulfur cluster binding"/>
    <property type="evidence" value="ECO:0007669"/>
    <property type="project" value="UniProtKB-KW"/>
</dbReference>
<dbReference type="PANTHER" id="PTHR11228">
    <property type="entry name" value="RADICAL SAM DOMAIN PROTEIN"/>
    <property type="match status" value="1"/>
</dbReference>
<evidence type="ECO:0000259" key="7">
    <source>
        <dbReference type="PROSITE" id="PS51918"/>
    </source>
</evidence>
<dbReference type="InterPro" id="IPR058240">
    <property type="entry name" value="rSAM_sf"/>
</dbReference>
<dbReference type="Pfam" id="PF13186">
    <property type="entry name" value="SPASM"/>
    <property type="match status" value="1"/>
</dbReference>
<accession>A0A1F7RSK3</accession>
<evidence type="ECO:0000256" key="2">
    <source>
        <dbReference type="ARBA" id="ARBA00022485"/>
    </source>
</evidence>
<name>A0A1F7RSK3_9BACT</name>
<protein>
    <recommendedName>
        <fullName evidence="7">Radical SAM core domain-containing protein</fullName>
    </recommendedName>
</protein>
<dbReference type="InterPro" id="IPR007197">
    <property type="entry name" value="rSAM"/>
</dbReference>
<keyword evidence="4" id="KW-0479">Metal-binding</keyword>
<dbReference type="Pfam" id="PF04055">
    <property type="entry name" value="Radical_SAM"/>
    <property type="match status" value="1"/>
</dbReference>
<dbReference type="AlphaFoldDB" id="A0A1F7RSK3"/>
<evidence type="ECO:0000256" key="6">
    <source>
        <dbReference type="ARBA" id="ARBA00023014"/>
    </source>
</evidence>
<dbReference type="InterPro" id="IPR013785">
    <property type="entry name" value="Aldolase_TIM"/>
</dbReference>
<keyword evidence="6" id="KW-0411">Iron-sulfur</keyword>
<dbReference type="SUPFAM" id="SSF102114">
    <property type="entry name" value="Radical SAM enzymes"/>
    <property type="match status" value="1"/>
</dbReference>
<dbReference type="InterPro" id="IPR034391">
    <property type="entry name" value="AdoMet-like_SPASM_containing"/>
</dbReference>
<dbReference type="CDD" id="cd01335">
    <property type="entry name" value="Radical_SAM"/>
    <property type="match status" value="1"/>
</dbReference>
<evidence type="ECO:0000313" key="9">
    <source>
        <dbReference type="Proteomes" id="UP000178797"/>
    </source>
</evidence>
<keyword evidence="3" id="KW-0949">S-adenosyl-L-methionine</keyword>
<dbReference type="PROSITE" id="PS51918">
    <property type="entry name" value="RADICAL_SAM"/>
    <property type="match status" value="1"/>
</dbReference>
<evidence type="ECO:0000256" key="4">
    <source>
        <dbReference type="ARBA" id="ARBA00022723"/>
    </source>
</evidence>
<sequence>MNKLTHLLLLGISYKLNLTKPLNPPYQFSIEPTNSCNFKCVFCPQSDTEHKRTRKQGYLTVENMQLFLKQIRSVNPGNKNISLTLDGEPTLNKALPEFIRLINAEGLFPRFSSNAKNLTPGLVDKLVASGYFLASIDFASEAKYFDNVRGRSGDFEIVLENLRYLVETARKNTKIKLEIVNISHFSGADTEKTLRDMKSLFPDNLPPNIAFWSRTFHNFCGHLKTNTKKSYHLCPYPWTMFTVTWDGDVVACCRDTRARTVLGNVFFQTIPEIWYGDRYISLRKRLINKEVHEIAACRDCDLPWSSGTTRWKIQYMLSSLLRR</sequence>
<evidence type="ECO:0000256" key="3">
    <source>
        <dbReference type="ARBA" id="ARBA00022691"/>
    </source>
</evidence>
<keyword evidence="2" id="KW-0004">4Fe-4S</keyword>
<dbReference type="GO" id="GO:0003824">
    <property type="term" value="F:catalytic activity"/>
    <property type="evidence" value="ECO:0007669"/>
    <property type="project" value="InterPro"/>
</dbReference>
<keyword evidence="5" id="KW-0408">Iron</keyword>
<evidence type="ECO:0000313" key="8">
    <source>
        <dbReference type="EMBL" id="OGL44068.1"/>
    </source>
</evidence>